<dbReference type="InterPro" id="IPR050678">
    <property type="entry name" value="DNA_Partitioning_ATPase"/>
</dbReference>
<feature type="domain" description="HTH marR-type" evidence="1">
    <location>
        <begin position="11"/>
        <end position="143"/>
    </location>
</feature>
<dbReference type="PROSITE" id="PS50995">
    <property type="entry name" value="HTH_MARR_2"/>
    <property type="match status" value="1"/>
</dbReference>
<dbReference type="InterPro" id="IPR025669">
    <property type="entry name" value="AAA_dom"/>
</dbReference>
<organism evidence="2 3">
    <name type="scientific">Cryobacterium breve</name>
    <dbReference type="NCBI Taxonomy" id="1259258"/>
    <lineage>
        <taxon>Bacteria</taxon>
        <taxon>Bacillati</taxon>
        <taxon>Actinomycetota</taxon>
        <taxon>Actinomycetes</taxon>
        <taxon>Micrococcales</taxon>
        <taxon>Microbacteriaceae</taxon>
        <taxon>Cryobacterium</taxon>
    </lineage>
</organism>
<dbReference type="Gene3D" id="3.40.50.300">
    <property type="entry name" value="P-loop containing nucleotide triphosphate hydrolases"/>
    <property type="match status" value="1"/>
</dbReference>
<dbReference type="RefSeq" id="WP_281535332.1">
    <property type="nucleotide sequence ID" value="NZ_CP075584.1"/>
</dbReference>
<dbReference type="Pfam" id="PF01047">
    <property type="entry name" value="MarR"/>
    <property type="match status" value="1"/>
</dbReference>
<dbReference type="PANTHER" id="PTHR13696">
    <property type="entry name" value="P-LOOP CONTAINING NUCLEOSIDE TRIPHOSPHATE HYDROLASE"/>
    <property type="match status" value="1"/>
</dbReference>
<dbReference type="InterPro" id="IPR000835">
    <property type="entry name" value="HTH_MarR-typ"/>
</dbReference>
<accession>A0ABY7NIG7</accession>
<gene>
    <name evidence="2" type="ORF">KIV56_04470</name>
</gene>
<dbReference type="CDD" id="cd02042">
    <property type="entry name" value="ParAB_family"/>
    <property type="match status" value="1"/>
</dbReference>
<dbReference type="Gene3D" id="1.10.10.10">
    <property type="entry name" value="Winged helix-like DNA-binding domain superfamily/Winged helix DNA-binding domain"/>
    <property type="match status" value="1"/>
</dbReference>
<dbReference type="EMBL" id="CP075584">
    <property type="protein sequence ID" value="WBM80661.1"/>
    <property type="molecule type" value="Genomic_DNA"/>
</dbReference>
<name>A0ABY7NIG7_9MICO</name>
<dbReference type="Pfam" id="PF13614">
    <property type="entry name" value="AAA_31"/>
    <property type="match status" value="1"/>
</dbReference>
<sequence>MYHSEGTPHTLSGFPAAASEFVSALDGNRRRIAERAGVSGTELRALFRIARLVSITPKDLATYLGMTTGAVTAISRRLVDMGLLHRIDHPGDRRSLYLELTPHGHDIMGEIHREFNDMLSASTAALDAAQLEAFTAALTSVAAEVRVRSAQALRPRPLAGGGAMTTPYYRRMKVITVYSTKGGVGKTTTAVNLAWEASRNSRVLLWDLDPQGAATFVLNVKPKVKGGVNSLVSGKTGAAASVKATAYERLDVLPADESYRDLDLVLDAAKKSTHRLARILESVAKDYDVVVLDCPPGSSLVAENALRAADVVIVPLVPSPLSLRSLDQVVSIVTESAKSTPILAFLTMVDRRKTGHRAAADSMHDARPEVLAISVPATVVVERMGAARAPVAAFAPNTIAARAYEDLWAAVAVAVHLTKPATKPTKKSHPKSR</sequence>
<dbReference type="SMART" id="SM00347">
    <property type="entry name" value="HTH_MARR"/>
    <property type="match status" value="1"/>
</dbReference>
<dbReference type="InterPro" id="IPR036390">
    <property type="entry name" value="WH_DNA-bd_sf"/>
</dbReference>
<dbReference type="InterPro" id="IPR027417">
    <property type="entry name" value="P-loop_NTPase"/>
</dbReference>
<evidence type="ECO:0000259" key="1">
    <source>
        <dbReference type="PROSITE" id="PS50995"/>
    </source>
</evidence>
<evidence type="ECO:0000313" key="3">
    <source>
        <dbReference type="Proteomes" id="UP001212421"/>
    </source>
</evidence>
<keyword evidence="3" id="KW-1185">Reference proteome</keyword>
<reference evidence="2 3" key="1">
    <citation type="submission" date="2021-05" db="EMBL/GenBank/DDBJ databases">
        <authorList>
            <person name="Kumar R."/>
            <person name="Kumar A."/>
            <person name="Mukhia S."/>
        </authorList>
    </citation>
    <scope>NUCLEOTIDE SEQUENCE [LARGE SCALE GENOMIC DNA]</scope>
    <source>
        <strain evidence="2 3">ERMR7:08</strain>
    </source>
</reference>
<dbReference type="InterPro" id="IPR036388">
    <property type="entry name" value="WH-like_DNA-bd_sf"/>
</dbReference>
<dbReference type="Proteomes" id="UP001212421">
    <property type="component" value="Chromosome"/>
</dbReference>
<evidence type="ECO:0000313" key="2">
    <source>
        <dbReference type="EMBL" id="WBM80661.1"/>
    </source>
</evidence>
<dbReference type="SUPFAM" id="SSF46785">
    <property type="entry name" value="Winged helix' DNA-binding domain"/>
    <property type="match status" value="1"/>
</dbReference>
<proteinExistence type="predicted"/>
<dbReference type="SUPFAM" id="SSF52540">
    <property type="entry name" value="P-loop containing nucleoside triphosphate hydrolases"/>
    <property type="match status" value="1"/>
</dbReference>
<protein>
    <submittedName>
        <fullName evidence="2">AAA family ATPase</fullName>
    </submittedName>
</protein>
<dbReference type="PANTHER" id="PTHR13696:SF52">
    <property type="entry name" value="PARA FAMILY PROTEIN CT_582"/>
    <property type="match status" value="1"/>
</dbReference>